<organism evidence="1">
    <name type="scientific">Desertifilum tharense IPPAS B-1220</name>
    <dbReference type="NCBI Taxonomy" id="1781255"/>
    <lineage>
        <taxon>Bacteria</taxon>
        <taxon>Bacillati</taxon>
        <taxon>Cyanobacteriota</taxon>
        <taxon>Cyanophyceae</taxon>
        <taxon>Desertifilales</taxon>
        <taxon>Desertifilaceae</taxon>
        <taxon>Desertifilum</taxon>
    </lineage>
</organism>
<gene>
    <name evidence="1" type="ORF">BH720_08765</name>
</gene>
<proteinExistence type="predicted"/>
<sequence>MIPPILKENAVSPFCYWSNGIQQGMRYEGELYALMDCFDFSERSQAYHKACRLCDRGLKVCLTRSESHYRIWINLKSLAAQPQPQVAQRELLAL</sequence>
<dbReference type="AlphaFoldDB" id="A0A1E5QLX7"/>
<dbReference type="RefSeq" id="WP_069966807.1">
    <property type="nucleotide sequence ID" value="NZ_CM124774.1"/>
</dbReference>
<evidence type="ECO:0000313" key="1">
    <source>
        <dbReference type="EMBL" id="OEJ75594.1"/>
    </source>
</evidence>
<reference evidence="1" key="1">
    <citation type="submission" date="2016-09" db="EMBL/GenBank/DDBJ databases">
        <title>Draft genome of thermotolerant cyanobacterium Desertifilum sp. strain IPPAS B-1220.</title>
        <authorList>
            <person name="Sinetova M.A."/>
            <person name="Bolakhan K."/>
            <person name="Zayadan B.K."/>
            <person name="Mironov K.S."/>
            <person name="Ustinova V."/>
            <person name="Kupriyanova E.V."/>
            <person name="Sidorov R.A."/>
            <person name="Skrypnik A.N."/>
            <person name="Gogoleva N.E."/>
            <person name="Gogolev Y.V."/>
            <person name="Los D.A."/>
        </authorList>
    </citation>
    <scope>NUCLEOTIDE SEQUENCE [LARGE SCALE GENOMIC DNA]</scope>
    <source>
        <strain evidence="1">IPPAS B-1220</strain>
    </source>
</reference>
<accession>A0A1E5QLX7</accession>
<dbReference type="EMBL" id="MJGC01000048">
    <property type="protein sequence ID" value="OEJ75594.1"/>
    <property type="molecule type" value="Genomic_DNA"/>
</dbReference>
<dbReference type="OrthoDB" id="532683at2"/>
<comment type="caution">
    <text evidence="1">The sequence shown here is derived from an EMBL/GenBank/DDBJ whole genome shotgun (WGS) entry which is preliminary data.</text>
</comment>
<protein>
    <submittedName>
        <fullName evidence="1">Uncharacterized protein</fullName>
    </submittedName>
</protein>
<name>A0A1E5QLX7_9CYAN</name>